<dbReference type="AlphaFoldDB" id="X1RN38"/>
<dbReference type="Gene3D" id="3.20.20.70">
    <property type="entry name" value="Aldolase class I"/>
    <property type="match status" value="1"/>
</dbReference>
<dbReference type="Pfam" id="PF03060">
    <property type="entry name" value="NMO"/>
    <property type="match status" value="1"/>
</dbReference>
<dbReference type="InterPro" id="IPR013785">
    <property type="entry name" value="Aldolase_TIM"/>
</dbReference>
<sequence>LALGAEGVLMGTRFLASKECNVHPKIKEWLLQLEEADTMMLLRSIKNAARVVKTDYTQRVLEMEEKGATLEELIPVISGDKQKAAYISGDVSDAVM</sequence>
<feature type="non-terminal residue" evidence="1">
    <location>
        <position position="96"/>
    </location>
</feature>
<protein>
    <submittedName>
        <fullName evidence="1">Uncharacterized protein</fullName>
    </submittedName>
</protein>
<proteinExistence type="predicted"/>
<comment type="caution">
    <text evidence="1">The sequence shown here is derived from an EMBL/GenBank/DDBJ whole genome shotgun (WGS) entry which is preliminary data.</text>
</comment>
<dbReference type="SUPFAM" id="SSF51412">
    <property type="entry name" value="Inosine monophosphate dehydrogenase (IMPDH)"/>
    <property type="match status" value="1"/>
</dbReference>
<accession>X1RN38</accession>
<name>X1RN38_9ZZZZ</name>
<dbReference type="PANTHER" id="PTHR32332">
    <property type="entry name" value="2-NITROPROPANE DIOXYGENASE"/>
    <property type="match status" value="1"/>
</dbReference>
<organism evidence="1">
    <name type="scientific">marine sediment metagenome</name>
    <dbReference type="NCBI Taxonomy" id="412755"/>
    <lineage>
        <taxon>unclassified sequences</taxon>
        <taxon>metagenomes</taxon>
        <taxon>ecological metagenomes</taxon>
    </lineage>
</organism>
<feature type="non-terminal residue" evidence="1">
    <location>
        <position position="1"/>
    </location>
</feature>
<evidence type="ECO:0000313" key="1">
    <source>
        <dbReference type="EMBL" id="GAI68396.1"/>
    </source>
</evidence>
<dbReference type="EMBL" id="BARV01044026">
    <property type="protein sequence ID" value="GAI68396.1"/>
    <property type="molecule type" value="Genomic_DNA"/>
</dbReference>
<dbReference type="PANTHER" id="PTHR32332:SF20">
    <property type="entry name" value="2-NITROPROPANE DIOXYGENASE-LIKE PROTEIN"/>
    <property type="match status" value="1"/>
</dbReference>
<gene>
    <name evidence="1" type="ORF">S06H3_65404</name>
</gene>
<reference evidence="1" key="1">
    <citation type="journal article" date="2014" name="Front. Microbiol.">
        <title>High frequency of phylogenetically diverse reductive dehalogenase-homologous genes in deep subseafloor sedimentary metagenomes.</title>
        <authorList>
            <person name="Kawai M."/>
            <person name="Futagami T."/>
            <person name="Toyoda A."/>
            <person name="Takaki Y."/>
            <person name="Nishi S."/>
            <person name="Hori S."/>
            <person name="Arai W."/>
            <person name="Tsubouchi T."/>
            <person name="Morono Y."/>
            <person name="Uchiyama I."/>
            <person name="Ito T."/>
            <person name="Fujiyama A."/>
            <person name="Inagaki F."/>
            <person name="Takami H."/>
        </authorList>
    </citation>
    <scope>NUCLEOTIDE SEQUENCE</scope>
    <source>
        <strain evidence="1">Expedition CK06-06</strain>
    </source>
</reference>